<dbReference type="Proteomes" id="UP000655751">
    <property type="component" value="Unassembled WGS sequence"/>
</dbReference>
<sequence>MIKGQNFVLPAGEVTLSIRVAAPADLVALSVTDRGTVRGDHDLVFYNNPLGEGVRLVAGPSGAPAAVVVDPAAIPADIAEVRAVITLDDPAATFASLAPPIATVTDAAGNTLCDYRIDGLVNEAVVIALEMYRRNGVWKIRAVGQGYAGGFADLITDHGIDVEDAPAVEPPVPTVSTTRTVPDYSRTVSNPMLRYVAAENMLSIDQRRELDHRKKVVLNVLTTGGVPGARARIVLVIDKTGSMAPLYRIGAVHRVVHRMIPIAIQLDDDGRLEPYLYAKQFAALPAVTVDTAEQWCRTYLHLSGVHGGIDYAHIGGANNEIPIMREIIDTHDPTIDPTLVLFFTDGGFNQKRQITALLREASALPIFWQFIGLGAANYGLLRELDTMDGRVVDNAGFFDVDDIDRIGDDELYQRLLGEFPDWLRVAAAAGVLR</sequence>
<accession>A0A931N5F5</accession>
<gene>
    <name evidence="3" type="ORF">IT779_24040</name>
</gene>
<proteinExistence type="inferred from homology"/>
<evidence type="ECO:0000259" key="2">
    <source>
        <dbReference type="PROSITE" id="PS50234"/>
    </source>
</evidence>
<protein>
    <submittedName>
        <fullName evidence="3">VWA domain-containing protein</fullName>
    </submittedName>
</protein>
<name>A0A931N5F5_9NOCA</name>
<dbReference type="InterPro" id="IPR051324">
    <property type="entry name" value="Stress/Tellurium_Resist"/>
</dbReference>
<dbReference type="Pfam" id="PF10138">
    <property type="entry name" value="vWA-TerF-like"/>
    <property type="match status" value="1"/>
</dbReference>
<organism evidence="3 4">
    <name type="scientific">Nocardia bovistercoris</name>
    <dbReference type="NCBI Taxonomy" id="2785916"/>
    <lineage>
        <taxon>Bacteria</taxon>
        <taxon>Bacillati</taxon>
        <taxon>Actinomycetota</taxon>
        <taxon>Actinomycetes</taxon>
        <taxon>Mycobacteriales</taxon>
        <taxon>Nocardiaceae</taxon>
        <taxon>Nocardia</taxon>
    </lineage>
</organism>
<dbReference type="EMBL" id="JADMLG010000010">
    <property type="protein sequence ID" value="MBH0779346.1"/>
    <property type="molecule type" value="Genomic_DNA"/>
</dbReference>
<dbReference type="CDD" id="cd06974">
    <property type="entry name" value="TerD_like"/>
    <property type="match status" value="1"/>
</dbReference>
<dbReference type="PROSITE" id="PS50234">
    <property type="entry name" value="VWFA"/>
    <property type="match status" value="1"/>
</dbReference>
<feature type="domain" description="VWFA" evidence="2">
    <location>
        <begin position="232"/>
        <end position="415"/>
    </location>
</feature>
<dbReference type="PANTHER" id="PTHR32097:SF4">
    <property type="entry name" value="GENERAL STRESS PROTEIN 16U"/>
    <property type="match status" value="1"/>
</dbReference>
<dbReference type="PANTHER" id="PTHR32097">
    <property type="entry name" value="CAMP-BINDING PROTEIN 1-RELATED"/>
    <property type="match status" value="1"/>
</dbReference>
<dbReference type="Pfam" id="PF02342">
    <property type="entry name" value="TerD"/>
    <property type="match status" value="1"/>
</dbReference>
<comment type="similarity">
    <text evidence="1">Belongs to the CAPAB/TerDEXZ family.</text>
</comment>
<evidence type="ECO:0000313" key="3">
    <source>
        <dbReference type="EMBL" id="MBH0779346.1"/>
    </source>
</evidence>
<comment type="caution">
    <text evidence="3">The sequence shown here is derived from an EMBL/GenBank/DDBJ whole genome shotgun (WGS) entry which is preliminary data.</text>
</comment>
<dbReference type="InterPro" id="IPR019303">
    <property type="entry name" value="vWA_TerF_C"/>
</dbReference>
<dbReference type="AlphaFoldDB" id="A0A931N5F5"/>
<dbReference type="InterPro" id="IPR003325">
    <property type="entry name" value="TerD"/>
</dbReference>
<dbReference type="InterPro" id="IPR036465">
    <property type="entry name" value="vWFA_dom_sf"/>
</dbReference>
<keyword evidence="4" id="KW-1185">Reference proteome</keyword>
<evidence type="ECO:0000256" key="1">
    <source>
        <dbReference type="ARBA" id="ARBA00008775"/>
    </source>
</evidence>
<reference evidence="3" key="1">
    <citation type="submission" date="2020-11" db="EMBL/GenBank/DDBJ databases">
        <title>Nocardia NEAU-351.nov., a novel actinomycete isolated from the cow dung.</title>
        <authorList>
            <person name="Zhang X."/>
        </authorList>
    </citation>
    <scope>NUCLEOTIDE SEQUENCE</scope>
    <source>
        <strain evidence="3">NEAU-351</strain>
    </source>
</reference>
<dbReference type="InterPro" id="IPR002035">
    <property type="entry name" value="VWF_A"/>
</dbReference>
<dbReference type="Gene3D" id="2.60.60.30">
    <property type="entry name" value="sav2460 like domains"/>
    <property type="match status" value="1"/>
</dbReference>
<dbReference type="SUPFAM" id="SSF53300">
    <property type="entry name" value="vWA-like"/>
    <property type="match status" value="1"/>
</dbReference>
<evidence type="ECO:0000313" key="4">
    <source>
        <dbReference type="Proteomes" id="UP000655751"/>
    </source>
</evidence>